<keyword evidence="2" id="KW-1185">Reference proteome</keyword>
<protein>
    <submittedName>
        <fullName evidence="1">Uncharacterized protein</fullName>
    </submittedName>
</protein>
<gene>
    <name evidence="1" type="ORF">AK812_SmicGene8651</name>
</gene>
<dbReference type="OrthoDB" id="10271793at2759"/>
<evidence type="ECO:0000313" key="2">
    <source>
        <dbReference type="Proteomes" id="UP000186817"/>
    </source>
</evidence>
<sequence length="174" mass="18833">MATYANAHEDFADAHEDFAHTHECSPTPTKFSPVPTNFVDIGENFVGPEQFLESLAPSAVQGWLRHVATEGCSPSFLEFCRQLSTLGYETCSSTGATSSSSPVAVDTLVGSVVVVWCGGDSFLLKSDWTWDAHLGYWLSALGDCGSLAFLYLSVLPLLVDWSPPWPWFGVTSSC</sequence>
<accession>A0A1Q9EKD2</accession>
<name>A0A1Q9EKD2_SYMMI</name>
<organism evidence="1 2">
    <name type="scientific">Symbiodinium microadriaticum</name>
    <name type="common">Dinoflagellate</name>
    <name type="synonym">Zooxanthella microadriatica</name>
    <dbReference type="NCBI Taxonomy" id="2951"/>
    <lineage>
        <taxon>Eukaryota</taxon>
        <taxon>Sar</taxon>
        <taxon>Alveolata</taxon>
        <taxon>Dinophyceae</taxon>
        <taxon>Suessiales</taxon>
        <taxon>Symbiodiniaceae</taxon>
        <taxon>Symbiodinium</taxon>
    </lineage>
</organism>
<reference evidence="1 2" key="1">
    <citation type="submission" date="2016-02" db="EMBL/GenBank/DDBJ databases">
        <title>Genome analysis of coral dinoflagellate symbionts highlights evolutionary adaptations to a symbiotic lifestyle.</title>
        <authorList>
            <person name="Aranda M."/>
            <person name="Li Y."/>
            <person name="Liew Y.J."/>
            <person name="Baumgarten S."/>
            <person name="Simakov O."/>
            <person name="Wilson M."/>
            <person name="Piel J."/>
            <person name="Ashoor H."/>
            <person name="Bougouffa S."/>
            <person name="Bajic V.B."/>
            <person name="Ryu T."/>
            <person name="Ravasi T."/>
            <person name="Bayer T."/>
            <person name="Micklem G."/>
            <person name="Kim H."/>
            <person name="Bhak J."/>
            <person name="Lajeunesse T.C."/>
            <person name="Voolstra C.R."/>
        </authorList>
    </citation>
    <scope>NUCLEOTIDE SEQUENCE [LARGE SCALE GENOMIC DNA]</scope>
    <source>
        <strain evidence="1 2">CCMP2467</strain>
    </source>
</reference>
<dbReference type="EMBL" id="LSRX01000129">
    <property type="protein sequence ID" value="OLQ07903.1"/>
    <property type="molecule type" value="Genomic_DNA"/>
</dbReference>
<evidence type="ECO:0000313" key="1">
    <source>
        <dbReference type="EMBL" id="OLQ07903.1"/>
    </source>
</evidence>
<comment type="caution">
    <text evidence="1">The sequence shown here is derived from an EMBL/GenBank/DDBJ whole genome shotgun (WGS) entry which is preliminary data.</text>
</comment>
<dbReference type="AlphaFoldDB" id="A0A1Q9EKD2"/>
<proteinExistence type="predicted"/>
<dbReference type="Proteomes" id="UP000186817">
    <property type="component" value="Unassembled WGS sequence"/>
</dbReference>